<dbReference type="Pfam" id="PF02603">
    <property type="entry name" value="Hpr_kinase_N"/>
    <property type="match status" value="1"/>
</dbReference>
<keyword evidence="11 14" id="KW-0511">Multifunctional enzyme</keyword>
<gene>
    <name evidence="14" type="primary">hprK</name>
    <name evidence="17" type="ORF">SAMN04490178_1256</name>
</gene>
<keyword evidence="8 14" id="KW-0418">Kinase</keyword>
<dbReference type="STRING" id="112903.SAMN04490178_1256"/>
<dbReference type="SUPFAM" id="SSF75138">
    <property type="entry name" value="HprK N-terminal domain-like"/>
    <property type="match status" value="1"/>
</dbReference>
<feature type="domain" description="HPr kinase/phosphorylase C-terminal" evidence="16">
    <location>
        <begin position="131"/>
        <end position="299"/>
    </location>
</feature>
<dbReference type="RefSeq" id="WP_091750168.1">
    <property type="nucleotide sequence ID" value="NZ_FODY01000025.1"/>
</dbReference>
<keyword evidence="9 14" id="KW-0067">ATP-binding</keyword>
<evidence type="ECO:0000256" key="2">
    <source>
        <dbReference type="ARBA" id="ARBA00001946"/>
    </source>
</evidence>
<comment type="catalytic activity">
    <reaction evidence="13 14">
        <text>[HPr protein]-O-phospho-L-serine + phosphate + H(+) = [HPr protein]-L-serine + diphosphate</text>
        <dbReference type="Rhea" id="RHEA:46604"/>
        <dbReference type="Rhea" id="RHEA-COMP:11602"/>
        <dbReference type="Rhea" id="RHEA-COMP:11603"/>
        <dbReference type="ChEBI" id="CHEBI:15378"/>
        <dbReference type="ChEBI" id="CHEBI:29999"/>
        <dbReference type="ChEBI" id="CHEBI:33019"/>
        <dbReference type="ChEBI" id="CHEBI:43474"/>
        <dbReference type="ChEBI" id="CHEBI:83421"/>
    </reaction>
</comment>
<evidence type="ECO:0000259" key="15">
    <source>
        <dbReference type="Pfam" id="PF02603"/>
    </source>
</evidence>
<dbReference type="GO" id="GO:0004674">
    <property type="term" value="F:protein serine/threonine kinase activity"/>
    <property type="evidence" value="ECO:0007669"/>
    <property type="project" value="UniProtKB-KW"/>
</dbReference>
<dbReference type="InterPro" id="IPR028979">
    <property type="entry name" value="Ser_kin/Pase_Hpr-like_N_sf"/>
</dbReference>
<keyword evidence="5 14" id="KW-0808">Transferase</keyword>
<dbReference type="GO" id="GO:0004712">
    <property type="term" value="F:protein serine/threonine/tyrosine kinase activity"/>
    <property type="evidence" value="ECO:0007669"/>
    <property type="project" value="UniProtKB-UniRule"/>
</dbReference>
<evidence type="ECO:0000256" key="13">
    <source>
        <dbReference type="ARBA" id="ARBA00047657"/>
    </source>
</evidence>
<comment type="miscellaneous">
    <text evidence="14">Both phosphorylation and phosphorolysis are carried out by the same active site and suggest a common mechanism for both reactions.</text>
</comment>
<evidence type="ECO:0000259" key="16">
    <source>
        <dbReference type="Pfam" id="PF07475"/>
    </source>
</evidence>
<dbReference type="Gene3D" id="3.40.50.300">
    <property type="entry name" value="P-loop containing nucleotide triphosphate hydrolases"/>
    <property type="match status" value="1"/>
</dbReference>
<evidence type="ECO:0000256" key="4">
    <source>
        <dbReference type="ARBA" id="ARBA00022527"/>
    </source>
</evidence>
<dbReference type="NCBIfam" id="TIGR00679">
    <property type="entry name" value="hpr-ser"/>
    <property type="match status" value="1"/>
</dbReference>
<feature type="domain" description="HPr(Ser) kinase/phosphorylase N-terminal" evidence="15">
    <location>
        <begin position="7"/>
        <end position="128"/>
    </location>
</feature>
<dbReference type="AlphaFoldDB" id="A0A1H8XK45"/>
<name>A0A1H8XK45_9FIRM</name>
<dbReference type="EC" id="2.7.4.-" evidence="14"/>
<dbReference type="InterPro" id="IPR011104">
    <property type="entry name" value="Hpr_kin/Pase_C"/>
</dbReference>
<feature type="active site" evidence="14">
    <location>
        <position position="160"/>
    </location>
</feature>
<evidence type="ECO:0000256" key="11">
    <source>
        <dbReference type="ARBA" id="ARBA00023268"/>
    </source>
</evidence>
<feature type="binding site" evidence="14">
    <location>
        <position position="203"/>
    </location>
    <ligand>
        <name>Mg(2+)</name>
        <dbReference type="ChEBI" id="CHEBI:18420"/>
    </ligand>
</feature>
<evidence type="ECO:0000256" key="6">
    <source>
        <dbReference type="ARBA" id="ARBA00022723"/>
    </source>
</evidence>
<feature type="binding site" evidence="14">
    <location>
        <position position="161"/>
    </location>
    <ligand>
        <name>Mg(2+)</name>
        <dbReference type="ChEBI" id="CHEBI:18420"/>
    </ligand>
</feature>
<feature type="active site" evidence="14">
    <location>
        <position position="244"/>
    </location>
</feature>
<evidence type="ECO:0000313" key="18">
    <source>
        <dbReference type="Proteomes" id="UP000198847"/>
    </source>
</evidence>
<dbReference type="SUPFAM" id="SSF53795">
    <property type="entry name" value="PEP carboxykinase-like"/>
    <property type="match status" value="1"/>
</dbReference>
<evidence type="ECO:0000256" key="10">
    <source>
        <dbReference type="ARBA" id="ARBA00022842"/>
    </source>
</evidence>
<sequence>MKKELLVKDIIEPCGLEIISGTDYLDRPVRVPDINRPGLMLAGYLKYFEHQRIQVIGMAEMAFLESLGETLATECWKTLTGLEIPCVIITRGKSLPEHWLKLAEEAHLAVLRTLQPTTRFIGRLTDYLERRLAPSITIHGVFVDVHGIGTLITGDSGIGKSETALELIKRGHRLVADDAVVVTRVAENNLVGRAPEMIRHLMEIRGLGILDIKTLFGIRAVRLFQDINLTIHLEEWQHGKYYDRLGIDDERTEILGVSIPKTIIPVRPGRNLAGIVEVAAMNYRLKTLGFHSAQDFVNRQAELQEQGLVDTDEVNDFTHGLW</sequence>
<dbReference type="Pfam" id="PF07475">
    <property type="entry name" value="Hpr_kinase_C"/>
    <property type="match status" value="1"/>
</dbReference>
<feature type="binding site" evidence="14">
    <location>
        <begin position="154"/>
        <end position="161"/>
    </location>
    <ligand>
        <name>ATP</name>
        <dbReference type="ChEBI" id="CHEBI:30616"/>
    </ligand>
</feature>
<dbReference type="EMBL" id="FODY01000025">
    <property type="protein sequence ID" value="SEP40137.1"/>
    <property type="molecule type" value="Genomic_DNA"/>
</dbReference>
<organism evidence="17 18">
    <name type="scientific">Propionispora vibrioides</name>
    <dbReference type="NCBI Taxonomy" id="112903"/>
    <lineage>
        <taxon>Bacteria</taxon>
        <taxon>Bacillati</taxon>
        <taxon>Bacillota</taxon>
        <taxon>Negativicutes</taxon>
        <taxon>Selenomonadales</taxon>
        <taxon>Sporomusaceae</taxon>
        <taxon>Propionispora</taxon>
    </lineage>
</organism>
<evidence type="ECO:0000256" key="1">
    <source>
        <dbReference type="ARBA" id="ARBA00001120"/>
    </source>
</evidence>
<dbReference type="InterPro" id="IPR011126">
    <property type="entry name" value="Hpr_kin/Pase_Hpr_N"/>
</dbReference>
<comment type="function">
    <text evidence="14">Catalyzes the ATP- as well as the pyrophosphate-dependent phosphorylation of a specific serine residue in HPr, a phosphocarrier protein of the phosphoenolpyruvate-dependent sugar phosphotransferase system (PTS). HprK/P also catalyzes the pyrophosphate-producing, inorganic phosphate-dependent dephosphorylation (phosphorolysis) of seryl-phosphorylated HPr (P-Ser-HPr). The two antagonistic activities of HprK/P are regulated by several intracellular metabolites, which change their concentration in response to the absence or presence of rapidly metabolisable carbon sources (glucose, fructose, etc.) in the growth medium. Therefore, by controlling the phosphorylation state of HPr, HPrK/P is a sensor enzyme that plays a major role in the regulation of carbon metabolism and sugar transport: it mediates carbon catabolite repression (CCR), and regulates PTS-catalyzed carbohydrate uptake and inducer exclusion.</text>
</comment>
<dbReference type="GO" id="GO:0005524">
    <property type="term" value="F:ATP binding"/>
    <property type="evidence" value="ECO:0007669"/>
    <property type="project" value="UniProtKB-UniRule"/>
</dbReference>
<reference evidence="17 18" key="1">
    <citation type="submission" date="2016-10" db="EMBL/GenBank/DDBJ databases">
        <authorList>
            <person name="de Groot N.N."/>
        </authorList>
    </citation>
    <scope>NUCLEOTIDE SEQUENCE [LARGE SCALE GENOMIC DNA]</scope>
    <source>
        <strain evidence="17 18">DSM 13305</strain>
    </source>
</reference>
<keyword evidence="4 14" id="KW-0723">Serine/threonine-protein kinase</keyword>
<evidence type="ECO:0000256" key="14">
    <source>
        <dbReference type="HAMAP-Rule" id="MF_01249"/>
    </source>
</evidence>
<keyword evidence="18" id="KW-1185">Reference proteome</keyword>
<dbReference type="PANTHER" id="PTHR30305:SF1">
    <property type="entry name" value="HPR KINASE_PHOSPHORYLASE"/>
    <property type="match status" value="1"/>
</dbReference>
<dbReference type="GO" id="GO:0006109">
    <property type="term" value="P:regulation of carbohydrate metabolic process"/>
    <property type="evidence" value="ECO:0007669"/>
    <property type="project" value="UniProtKB-UniRule"/>
</dbReference>
<protein>
    <recommendedName>
        <fullName evidence="14">HPr kinase/phosphorylase</fullName>
        <shortName evidence="14">HPrK/P</shortName>
        <ecNumber evidence="14">2.7.11.-</ecNumber>
        <ecNumber evidence="14">2.7.4.-</ecNumber>
    </recommendedName>
    <alternativeName>
        <fullName evidence="14">HPr(Ser) kinase/phosphorylase</fullName>
    </alternativeName>
</protein>
<keyword evidence="12 14" id="KW-0119">Carbohydrate metabolism</keyword>
<comment type="catalytic activity">
    <reaction evidence="1 14">
        <text>[HPr protein]-L-serine + ATP = [HPr protein]-O-phospho-L-serine + ADP + H(+)</text>
        <dbReference type="Rhea" id="RHEA:46600"/>
        <dbReference type="Rhea" id="RHEA-COMP:11602"/>
        <dbReference type="Rhea" id="RHEA-COMP:11603"/>
        <dbReference type="ChEBI" id="CHEBI:15378"/>
        <dbReference type="ChEBI" id="CHEBI:29999"/>
        <dbReference type="ChEBI" id="CHEBI:30616"/>
        <dbReference type="ChEBI" id="CHEBI:83421"/>
        <dbReference type="ChEBI" id="CHEBI:456216"/>
    </reaction>
</comment>
<dbReference type="FunFam" id="3.40.50.300:FF:000174">
    <property type="entry name" value="HPr kinase/phosphorylase"/>
    <property type="match status" value="1"/>
</dbReference>
<dbReference type="GO" id="GO:0000287">
    <property type="term" value="F:magnesium ion binding"/>
    <property type="evidence" value="ECO:0007669"/>
    <property type="project" value="UniProtKB-UniRule"/>
</dbReference>
<comment type="subunit">
    <text evidence="14">Homohexamer.</text>
</comment>
<feature type="region of interest" description="Important for the catalytic mechanism of both phosphorylation and dephosphorylation" evidence="14">
    <location>
        <begin position="202"/>
        <end position="211"/>
    </location>
</feature>
<proteinExistence type="inferred from homology"/>
<comment type="similarity">
    <text evidence="3 14">Belongs to the HPrK/P family.</text>
</comment>
<dbReference type="Proteomes" id="UP000198847">
    <property type="component" value="Unassembled WGS sequence"/>
</dbReference>
<evidence type="ECO:0000313" key="17">
    <source>
        <dbReference type="EMBL" id="SEP40137.1"/>
    </source>
</evidence>
<dbReference type="InterPro" id="IPR027417">
    <property type="entry name" value="P-loop_NTPase"/>
</dbReference>
<accession>A0A1H8XK45</accession>
<evidence type="ECO:0000256" key="7">
    <source>
        <dbReference type="ARBA" id="ARBA00022741"/>
    </source>
</evidence>
<feature type="active site" description="Proton acceptor; for phosphorylation activity. Proton donor; for dephosphorylation activity" evidence="14">
    <location>
        <position position="178"/>
    </location>
</feature>
<evidence type="ECO:0000256" key="8">
    <source>
        <dbReference type="ARBA" id="ARBA00022777"/>
    </source>
</evidence>
<comment type="domain">
    <text evidence="14">The Walker A ATP-binding motif also binds Pi and PPi.</text>
</comment>
<dbReference type="PANTHER" id="PTHR30305">
    <property type="entry name" value="PROTEIN YJDM-RELATED"/>
    <property type="match status" value="1"/>
</dbReference>
<dbReference type="EC" id="2.7.11.-" evidence="14"/>
<dbReference type="HAMAP" id="MF_01249">
    <property type="entry name" value="HPr_kinase"/>
    <property type="match status" value="1"/>
</dbReference>
<feature type="region of interest" description="Important for the catalytic mechanism of dephosphorylation" evidence="14">
    <location>
        <begin position="265"/>
        <end position="270"/>
    </location>
</feature>
<evidence type="ECO:0000256" key="12">
    <source>
        <dbReference type="ARBA" id="ARBA00023277"/>
    </source>
</evidence>
<feature type="active site" evidence="14">
    <location>
        <position position="139"/>
    </location>
</feature>
<evidence type="ECO:0000256" key="9">
    <source>
        <dbReference type="ARBA" id="ARBA00022840"/>
    </source>
</evidence>
<keyword evidence="7 14" id="KW-0547">Nucleotide-binding</keyword>
<dbReference type="InterPro" id="IPR003755">
    <property type="entry name" value="HPr(Ser)_kin/Pase"/>
</dbReference>
<dbReference type="GO" id="GO:0000155">
    <property type="term" value="F:phosphorelay sensor kinase activity"/>
    <property type="evidence" value="ECO:0007669"/>
    <property type="project" value="InterPro"/>
</dbReference>
<evidence type="ECO:0000256" key="3">
    <source>
        <dbReference type="ARBA" id="ARBA00006883"/>
    </source>
</evidence>
<comment type="cofactor">
    <cofactor evidence="2 14">
        <name>Mg(2+)</name>
        <dbReference type="ChEBI" id="CHEBI:18420"/>
    </cofactor>
</comment>
<evidence type="ECO:0000256" key="5">
    <source>
        <dbReference type="ARBA" id="ARBA00022679"/>
    </source>
</evidence>
<dbReference type="Gene3D" id="3.40.1390.20">
    <property type="entry name" value="HprK N-terminal domain-like"/>
    <property type="match status" value="1"/>
</dbReference>
<dbReference type="OrthoDB" id="9778803at2"/>
<keyword evidence="10 14" id="KW-0460">Magnesium</keyword>
<keyword evidence="6 14" id="KW-0479">Metal-binding</keyword>
<dbReference type="CDD" id="cd01918">
    <property type="entry name" value="HprK_C"/>
    <property type="match status" value="1"/>
</dbReference>